<dbReference type="Gene3D" id="3.30.70.100">
    <property type="match status" value="1"/>
</dbReference>
<dbReference type="InterPro" id="IPR011008">
    <property type="entry name" value="Dimeric_a/b-barrel"/>
</dbReference>
<evidence type="ECO:0000313" key="2">
    <source>
        <dbReference type="Proteomes" id="UP001501295"/>
    </source>
</evidence>
<name>A0ABP8W1T9_9MICO</name>
<protein>
    <submittedName>
        <fullName evidence="1">EthD family reductase</fullName>
    </submittedName>
</protein>
<accession>A0ABP8W1T9</accession>
<dbReference type="NCBIfam" id="TIGR02118">
    <property type="entry name" value="EthD family reductase"/>
    <property type="match status" value="1"/>
</dbReference>
<dbReference type="InterPro" id="IPR009799">
    <property type="entry name" value="EthD_dom"/>
</dbReference>
<sequence length="102" mass="11079">MPTKITFIYDNPTDPDAFEAAYPENLALAKKLPGITKVETSKVWPKEDGSPTPAYRTIDLYFENYDAASAAVSGAEAGALFPNVQEIATGGVRILFNHLEES</sequence>
<dbReference type="EMBL" id="BAABLM010000004">
    <property type="protein sequence ID" value="GAA4678222.1"/>
    <property type="molecule type" value="Genomic_DNA"/>
</dbReference>
<dbReference type="Proteomes" id="UP001501295">
    <property type="component" value="Unassembled WGS sequence"/>
</dbReference>
<organism evidence="1 2">
    <name type="scientific">Frondihabitans cladoniiphilus</name>
    <dbReference type="NCBI Taxonomy" id="715785"/>
    <lineage>
        <taxon>Bacteria</taxon>
        <taxon>Bacillati</taxon>
        <taxon>Actinomycetota</taxon>
        <taxon>Actinomycetes</taxon>
        <taxon>Micrococcales</taxon>
        <taxon>Microbacteriaceae</taxon>
        <taxon>Frondihabitans</taxon>
    </lineage>
</organism>
<keyword evidence="2" id="KW-1185">Reference proteome</keyword>
<gene>
    <name evidence="1" type="ORF">GCM10025780_23930</name>
</gene>
<dbReference type="SUPFAM" id="SSF54909">
    <property type="entry name" value="Dimeric alpha+beta barrel"/>
    <property type="match status" value="1"/>
</dbReference>
<evidence type="ECO:0000313" key="1">
    <source>
        <dbReference type="EMBL" id="GAA4678222.1"/>
    </source>
</evidence>
<reference evidence="2" key="1">
    <citation type="journal article" date="2019" name="Int. J. Syst. Evol. Microbiol.">
        <title>The Global Catalogue of Microorganisms (GCM) 10K type strain sequencing project: providing services to taxonomists for standard genome sequencing and annotation.</title>
        <authorList>
            <consortium name="The Broad Institute Genomics Platform"/>
            <consortium name="The Broad Institute Genome Sequencing Center for Infectious Disease"/>
            <person name="Wu L."/>
            <person name="Ma J."/>
        </authorList>
    </citation>
    <scope>NUCLEOTIDE SEQUENCE [LARGE SCALE GENOMIC DNA]</scope>
    <source>
        <strain evidence="2">JCM 18956</strain>
    </source>
</reference>
<dbReference type="RefSeq" id="WP_345376114.1">
    <property type="nucleotide sequence ID" value="NZ_BAABLM010000004.1"/>
</dbReference>
<proteinExistence type="predicted"/>
<comment type="caution">
    <text evidence="1">The sequence shown here is derived from an EMBL/GenBank/DDBJ whole genome shotgun (WGS) entry which is preliminary data.</text>
</comment>